<evidence type="ECO:0000256" key="5">
    <source>
        <dbReference type="SAM" id="MobiDB-lite"/>
    </source>
</evidence>
<evidence type="ECO:0000256" key="3">
    <source>
        <dbReference type="ARBA" id="ARBA00023242"/>
    </source>
</evidence>
<evidence type="ECO:0000259" key="6">
    <source>
        <dbReference type="Pfam" id="PF12460"/>
    </source>
</evidence>
<keyword evidence="3 4" id="KW-0539">Nucleus</keyword>
<dbReference type="InterPro" id="IPR039920">
    <property type="entry name" value="MMS19"/>
</dbReference>
<comment type="function">
    <text evidence="4">Key component of the cytosolic iron-sulfur protein assembly (CIA) complex, a multiprotein complex that mediates the incorporation of iron-sulfur cluster into apoproteins specifically involved in DNA metabolism and genomic integrity. In the CIA complex, MMS19 acts as an adapter between early-acting CIA components and a subset of cellular target iron-sulfur proteins.</text>
</comment>
<protein>
    <recommendedName>
        <fullName evidence="4">MMS19 nucleotide excision repair protein</fullName>
    </recommendedName>
</protein>
<dbReference type="AlphaFoldDB" id="A0A316V4Q8"/>
<dbReference type="Pfam" id="PF14500">
    <property type="entry name" value="MMS19_N"/>
    <property type="match status" value="1"/>
</dbReference>
<keyword evidence="9" id="KW-1185">Reference proteome</keyword>
<comment type="subcellular location">
    <subcellularLocation>
        <location evidence="1 4">Nucleus</location>
    </subcellularLocation>
</comment>
<feature type="domain" description="MMS19 C-terminal" evidence="6">
    <location>
        <begin position="662"/>
        <end position="1182"/>
    </location>
</feature>
<feature type="domain" description="MMS19 N-terminal" evidence="7">
    <location>
        <begin position="82"/>
        <end position="384"/>
    </location>
</feature>
<dbReference type="Proteomes" id="UP000245771">
    <property type="component" value="Unassembled WGS sequence"/>
</dbReference>
<evidence type="ECO:0000313" key="8">
    <source>
        <dbReference type="EMBL" id="PWN32442.1"/>
    </source>
</evidence>
<dbReference type="PANTHER" id="PTHR12891">
    <property type="entry name" value="DNA REPAIR/TRANSCRIPTION PROTEIN MET18/MMS19"/>
    <property type="match status" value="1"/>
</dbReference>
<comment type="similarity">
    <text evidence="4">Belongs to the MET18/MMS19 family.</text>
</comment>
<dbReference type="RefSeq" id="XP_025352744.1">
    <property type="nucleotide sequence ID" value="XM_025502797.1"/>
</dbReference>
<proteinExistence type="inferred from homology"/>
<evidence type="ECO:0000256" key="4">
    <source>
        <dbReference type="RuleBase" id="RU367072"/>
    </source>
</evidence>
<dbReference type="GO" id="GO:0016226">
    <property type="term" value="P:iron-sulfur cluster assembly"/>
    <property type="evidence" value="ECO:0007669"/>
    <property type="project" value="UniProtKB-UniRule"/>
</dbReference>
<evidence type="ECO:0000256" key="1">
    <source>
        <dbReference type="ARBA" id="ARBA00004123"/>
    </source>
</evidence>
<dbReference type="GO" id="GO:0005634">
    <property type="term" value="C:nucleus"/>
    <property type="evidence" value="ECO:0007669"/>
    <property type="project" value="UniProtKB-SubCell"/>
</dbReference>
<dbReference type="GO" id="GO:0097361">
    <property type="term" value="C:cytosolic [4Fe-4S] assembly targeting complex"/>
    <property type="evidence" value="ECO:0007669"/>
    <property type="project" value="UniProtKB-UniRule"/>
</dbReference>
<reference evidence="8 9" key="1">
    <citation type="journal article" date="2018" name="Mol. Biol. Evol.">
        <title>Broad Genomic Sampling Reveals a Smut Pathogenic Ancestry of the Fungal Clade Ustilaginomycotina.</title>
        <authorList>
            <person name="Kijpornyongpan T."/>
            <person name="Mondo S.J."/>
            <person name="Barry K."/>
            <person name="Sandor L."/>
            <person name="Lee J."/>
            <person name="Lipzen A."/>
            <person name="Pangilinan J."/>
            <person name="LaButti K."/>
            <person name="Hainaut M."/>
            <person name="Henrissat B."/>
            <person name="Grigoriev I.V."/>
            <person name="Spatafora J.W."/>
            <person name="Aime M.C."/>
        </authorList>
    </citation>
    <scope>NUCLEOTIDE SEQUENCE [LARGE SCALE GENOMIC DNA]</scope>
    <source>
        <strain evidence="8 9">MCA 3882</strain>
    </source>
</reference>
<dbReference type="SUPFAM" id="SSF48371">
    <property type="entry name" value="ARM repeat"/>
    <property type="match status" value="1"/>
</dbReference>
<organism evidence="8 9">
    <name type="scientific">Meira miltonrushii</name>
    <dbReference type="NCBI Taxonomy" id="1280837"/>
    <lineage>
        <taxon>Eukaryota</taxon>
        <taxon>Fungi</taxon>
        <taxon>Dikarya</taxon>
        <taxon>Basidiomycota</taxon>
        <taxon>Ustilaginomycotina</taxon>
        <taxon>Exobasidiomycetes</taxon>
        <taxon>Exobasidiales</taxon>
        <taxon>Brachybasidiaceae</taxon>
        <taxon>Meira</taxon>
    </lineage>
</organism>
<dbReference type="FunCoup" id="A0A316V4Q8">
    <property type="interactions" value="464"/>
</dbReference>
<dbReference type="GeneID" id="37024578"/>
<feature type="region of interest" description="Disordered" evidence="5">
    <location>
        <begin position="1"/>
        <end position="23"/>
    </location>
</feature>
<dbReference type="PANTHER" id="PTHR12891:SF0">
    <property type="entry name" value="MMS19 NUCLEOTIDE EXCISION REPAIR PROTEIN HOMOLOG"/>
    <property type="match status" value="1"/>
</dbReference>
<dbReference type="InterPro" id="IPR016024">
    <property type="entry name" value="ARM-type_fold"/>
</dbReference>
<keyword evidence="2" id="KW-0677">Repeat</keyword>
<dbReference type="EMBL" id="KZ819605">
    <property type="protein sequence ID" value="PWN32442.1"/>
    <property type="molecule type" value="Genomic_DNA"/>
</dbReference>
<dbReference type="OrthoDB" id="342900at2759"/>
<dbReference type="STRING" id="1280837.A0A316V4Q8"/>
<keyword evidence="4" id="KW-0227">DNA damage</keyword>
<evidence type="ECO:0000256" key="2">
    <source>
        <dbReference type="ARBA" id="ARBA00022737"/>
    </source>
</evidence>
<evidence type="ECO:0000313" key="9">
    <source>
        <dbReference type="Proteomes" id="UP000245771"/>
    </source>
</evidence>
<dbReference type="Pfam" id="PF12460">
    <property type="entry name" value="MMS19_C"/>
    <property type="match status" value="1"/>
</dbReference>
<gene>
    <name evidence="8" type="ORF">FA14DRAFT_73990</name>
</gene>
<accession>A0A316V4Q8</accession>
<dbReference type="InParanoid" id="A0A316V4Q8"/>
<name>A0A316V4Q8_9BASI</name>
<keyword evidence="4" id="KW-0234">DNA repair</keyword>
<evidence type="ECO:0000259" key="7">
    <source>
        <dbReference type="Pfam" id="PF14500"/>
    </source>
</evidence>
<sequence>MTNPDIQDGEASRHASSSSVPDETAQAMNAFIQTTEEEEQQDLLPGNPTTKSIVESTLPEVITAPWLKPSQSGQRLRLVEAVRFLGPALVAEDERQRLRAVVLLSLLITTLIEDESARKALFDKQAITTLTTFFASKIEDGNTVAANIAQSMNARTEVIPGSAPEYRRKKYPPGTEMLVSSLRALLAMSKLEGFASEAAKATTENLLQHSSPRVHPQAIRFLVYTLMDSLLSRHRNALKTLGNDFVKGYIELVEGEKDPRNLVYIFAMDRVVLIEWDSLDSETIENFFDVTYCYFPITFRPPPDDPYGISTNSLRVALRKALCASPLLAPHALPLLIEKMQASGGNAKRDTLDTLAEALPVFGRSAALAHAKELWQGYRIEIMHASDDATAICATRALESLLFVLYVDVEQPNGLAPEIVADMLDELEEPSKAQAKPASSILAAMIRATPATSRLAIQGSLDHLLGMYKGTDDISFRPSIMDHLNTVIKALREAYTPIEERESSKELELQVKEEGKFTFAKPASNEAADAGLAGLQNKVQGPVREYAVDGRPMDDFRDLLVATIEHGLKTSNTRQSAVEAFVNLSHIGLLTFAELRHLCGHVNELLIDESAEPVRIQALDGLRDIGNRKVVEETTLPLLFSTLPDHLSAADERQKGVIRRALGALAKLCDAPDFFDMLVVRLSTKLDLLCASKYQSNDAQDREANIGYARGIVNALIFVLQTKVQRKDRDTARHAGLVPRLLGLVIESALRQDASEGSVGCDRQVIQDIGRLLMLLVRCLDTTKQSELSTILYPAFMEGNLKLLARDSSLLNRLLTEEPSLKLQLTADNQTQLPTRQRNLMHPFASTIVALRKDVPAPPGDINTNVQNMIGWTINSNTALQEEGGSWLLADWINKHVQEPVVDALQQALDKFWEEEIEKNDKMDLDGKQNAQNQIRRQKRAIRIWLAMARGFLIKNSKKAESMVNRLIALFDQRPLVAHISVLHEAASGMGILLREDHVLCKENGSVIRLLYRQRFVTFALPKLLDGHKAANAVGVDAEADHASVQRNLHLVAICALLPSLPRATLMDRLADLFPLLILALDVHEDGVVQASASHVITLAAALGKRQRDEAILEGKAATALGRTPKLSAGAVMEKNSLDLVSDHINSILQRLLTIVVGKEGETASKASESTKVAALRSLATIARCVPYTTLLRHRTAVLRSLGQRGRGIDDAKRNVRLDAVDTRDAWYRLKGEEDEEETS</sequence>
<dbReference type="InterPro" id="IPR024687">
    <property type="entry name" value="MMS19_C"/>
</dbReference>
<dbReference type="InterPro" id="IPR029240">
    <property type="entry name" value="MMS19_N"/>
</dbReference>
<dbReference type="GO" id="GO:0051604">
    <property type="term" value="P:protein maturation"/>
    <property type="evidence" value="ECO:0007669"/>
    <property type="project" value="UniProtKB-UniRule"/>
</dbReference>
<dbReference type="GO" id="GO:0006281">
    <property type="term" value="P:DNA repair"/>
    <property type="evidence" value="ECO:0007669"/>
    <property type="project" value="UniProtKB-UniRule"/>
</dbReference>